<dbReference type="InterPro" id="IPR032444">
    <property type="entry name" value="Keratin_2_head"/>
</dbReference>
<feature type="compositionally biased region" description="Gly residues" evidence="1">
    <location>
        <begin position="99"/>
        <end position="108"/>
    </location>
</feature>
<organism evidence="3">
    <name type="scientific">Balaenoptera musculus</name>
    <name type="common">Blue whale</name>
    <dbReference type="NCBI Taxonomy" id="9771"/>
    <lineage>
        <taxon>Eukaryota</taxon>
        <taxon>Metazoa</taxon>
        <taxon>Chordata</taxon>
        <taxon>Craniata</taxon>
        <taxon>Vertebrata</taxon>
        <taxon>Euteleostomi</taxon>
        <taxon>Mammalia</taxon>
        <taxon>Eutheria</taxon>
        <taxon>Laurasiatheria</taxon>
        <taxon>Artiodactyla</taxon>
        <taxon>Whippomorpha</taxon>
        <taxon>Cetacea</taxon>
        <taxon>Mysticeti</taxon>
        <taxon>Balaenopteridae</taxon>
        <taxon>Balaenoptera</taxon>
    </lineage>
</organism>
<dbReference type="Ensembl" id="ENSBMST00010010773.1">
    <property type="protein sequence ID" value="ENSBMSP00010009681.1"/>
    <property type="gene ID" value="ENSBMSG00010007141.1"/>
</dbReference>
<feature type="compositionally biased region" description="Basic and acidic residues" evidence="1">
    <location>
        <begin position="116"/>
        <end position="126"/>
    </location>
</feature>
<feature type="region of interest" description="Disordered" evidence="1">
    <location>
        <begin position="1"/>
        <end position="39"/>
    </location>
</feature>
<name>A0A8C0CQV1_BALMU</name>
<dbReference type="AlphaFoldDB" id="A0A8C0CQV1"/>
<protein>
    <recommendedName>
        <fullName evidence="2">Keratin type II head domain-containing protein</fullName>
    </recommendedName>
</protein>
<evidence type="ECO:0000259" key="2">
    <source>
        <dbReference type="Pfam" id="PF16208"/>
    </source>
</evidence>
<sequence length="126" mass="12264">MTSKSTVKSQSSSRRVFSAGSARVPGVSRSGFSSVPVSHTRGSGGLAGVGGGAGFGSRSLYGVGGTKRVSISGCSSSFRSGFDGRASREIGVSGGFGYGGGTGGGYGGSPSVPLEASKRSPSTRDS</sequence>
<reference evidence="3" key="1">
    <citation type="submission" date="2023-09" db="UniProtKB">
        <authorList>
            <consortium name="Ensembl"/>
        </authorList>
    </citation>
    <scope>IDENTIFICATION</scope>
</reference>
<dbReference type="Pfam" id="PF16208">
    <property type="entry name" value="Keratin_2_head"/>
    <property type="match status" value="1"/>
</dbReference>
<feature type="compositionally biased region" description="Low complexity" evidence="1">
    <location>
        <begin position="1"/>
        <end position="16"/>
    </location>
</feature>
<proteinExistence type="predicted"/>
<feature type="region of interest" description="Disordered" evidence="1">
    <location>
        <begin position="99"/>
        <end position="126"/>
    </location>
</feature>
<accession>A0A8C0CQV1</accession>
<feature type="domain" description="Keratin type II head" evidence="2">
    <location>
        <begin position="17"/>
        <end position="108"/>
    </location>
</feature>
<dbReference type="GeneTree" id="ENSGT00900000143623"/>
<evidence type="ECO:0000256" key="1">
    <source>
        <dbReference type="SAM" id="MobiDB-lite"/>
    </source>
</evidence>
<evidence type="ECO:0000313" key="3">
    <source>
        <dbReference type="Ensembl" id="ENSBMSP00010009681.1"/>
    </source>
</evidence>